<gene>
    <name evidence="4" type="ORF">BCR44DRAFT_1404170</name>
</gene>
<reference evidence="4 5" key="1">
    <citation type="submission" date="2016-07" db="EMBL/GenBank/DDBJ databases">
        <title>Pervasive Adenine N6-methylation of Active Genes in Fungi.</title>
        <authorList>
            <consortium name="DOE Joint Genome Institute"/>
            <person name="Mondo S.J."/>
            <person name="Dannebaum R.O."/>
            <person name="Kuo R.C."/>
            <person name="Labutti K."/>
            <person name="Haridas S."/>
            <person name="Kuo A."/>
            <person name="Salamov A."/>
            <person name="Ahrendt S.R."/>
            <person name="Lipzen A."/>
            <person name="Sullivan W."/>
            <person name="Andreopoulos W.B."/>
            <person name="Clum A."/>
            <person name="Lindquist E."/>
            <person name="Daum C."/>
            <person name="Ramamoorthy G.K."/>
            <person name="Gryganskyi A."/>
            <person name="Culley D."/>
            <person name="Magnuson J.K."/>
            <person name="James T.Y."/>
            <person name="O'Malley M.A."/>
            <person name="Stajich J.E."/>
            <person name="Spatafora J.W."/>
            <person name="Visel A."/>
            <person name="Grigoriev I.V."/>
        </authorList>
    </citation>
    <scope>NUCLEOTIDE SEQUENCE [LARGE SCALE GENOMIC DNA]</scope>
    <source>
        <strain evidence="4 5">PL171</strain>
    </source>
</reference>
<proteinExistence type="predicted"/>
<dbReference type="InterPro" id="IPR007699">
    <property type="entry name" value="SGS_dom"/>
</dbReference>
<feature type="compositionally biased region" description="Low complexity" evidence="1">
    <location>
        <begin position="122"/>
        <end position="131"/>
    </location>
</feature>
<dbReference type="Pfam" id="PF04969">
    <property type="entry name" value="CS"/>
    <property type="match status" value="1"/>
</dbReference>
<dbReference type="AlphaFoldDB" id="A0A1Y2HHX9"/>
<dbReference type="Gene3D" id="2.60.40.790">
    <property type="match status" value="1"/>
</dbReference>
<name>A0A1Y2HHX9_9FUNG</name>
<feature type="region of interest" description="Disordered" evidence="1">
    <location>
        <begin position="122"/>
        <end position="150"/>
    </location>
</feature>
<keyword evidence="5" id="KW-1185">Reference proteome</keyword>
<feature type="compositionally biased region" description="Basic and acidic residues" evidence="1">
    <location>
        <begin position="132"/>
        <end position="150"/>
    </location>
</feature>
<organism evidence="4 5">
    <name type="scientific">Catenaria anguillulae PL171</name>
    <dbReference type="NCBI Taxonomy" id="765915"/>
    <lineage>
        <taxon>Eukaryota</taxon>
        <taxon>Fungi</taxon>
        <taxon>Fungi incertae sedis</taxon>
        <taxon>Blastocladiomycota</taxon>
        <taxon>Blastocladiomycetes</taxon>
        <taxon>Blastocladiales</taxon>
        <taxon>Catenariaceae</taxon>
        <taxon>Catenaria</taxon>
    </lineage>
</organism>
<dbReference type="GO" id="GO:0005737">
    <property type="term" value="C:cytoplasm"/>
    <property type="evidence" value="ECO:0007669"/>
    <property type="project" value="UniProtKB-ARBA"/>
</dbReference>
<dbReference type="InterPro" id="IPR008978">
    <property type="entry name" value="HSP20-like_chaperone"/>
</dbReference>
<dbReference type="EMBL" id="MCFL01000037">
    <property type="protein sequence ID" value="ORZ33293.1"/>
    <property type="molecule type" value="Genomic_DNA"/>
</dbReference>
<dbReference type="Pfam" id="PF05002">
    <property type="entry name" value="SGS"/>
    <property type="match status" value="1"/>
</dbReference>
<evidence type="ECO:0000259" key="3">
    <source>
        <dbReference type="PROSITE" id="PS51203"/>
    </source>
</evidence>
<dbReference type="InterPro" id="IPR044563">
    <property type="entry name" value="Sgt1-like"/>
</dbReference>
<protein>
    <submittedName>
        <fullName evidence="4">SGS domain-domain-containing protein</fullName>
    </submittedName>
</protein>
<evidence type="ECO:0000313" key="5">
    <source>
        <dbReference type="Proteomes" id="UP000193411"/>
    </source>
</evidence>
<feature type="region of interest" description="Disordered" evidence="1">
    <location>
        <begin position="181"/>
        <end position="214"/>
    </location>
</feature>
<dbReference type="PANTHER" id="PTHR45862">
    <property type="entry name" value="PROTEIN SGT1 HOMOLOG"/>
    <property type="match status" value="1"/>
</dbReference>
<feature type="compositionally biased region" description="Polar residues" evidence="1">
    <location>
        <begin position="181"/>
        <end position="191"/>
    </location>
</feature>
<sequence>MMSSTATPTPIDTPQNRVRHEWYQTDSQVVVSIFIKNAPKDTTSVQVTDSTLSVSVPLPTGSEYTLELDLAHKVDPAQSRHKVLGTKIEISLAKVDLGVKWTVLEGDDPLAAPVLASTTAAAKSYPSSSKSGPKDWDKVAKEVTKEEDKPEGDAALMKLFQDIYKNADENTRKAMIKSYTESNGTALSTSWDEVGKGKVETKPPEGMEAKPYMQ</sequence>
<dbReference type="PROSITE" id="PS51203">
    <property type="entry name" value="CS"/>
    <property type="match status" value="1"/>
</dbReference>
<dbReference type="PROSITE" id="PS51048">
    <property type="entry name" value="SGS"/>
    <property type="match status" value="1"/>
</dbReference>
<feature type="domain" description="CS" evidence="3">
    <location>
        <begin position="15"/>
        <end position="105"/>
    </location>
</feature>
<evidence type="ECO:0000313" key="4">
    <source>
        <dbReference type="EMBL" id="ORZ33293.1"/>
    </source>
</evidence>
<comment type="caution">
    <text evidence="4">The sequence shown here is derived from an EMBL/GenBank/DDBJ whole genome shotgun (WGS) entry which is preliminary data.</text>
</comment>
<dbReference type="GO" id="GO:0051087">
    <property type="term" value="F:protein-folding chaperone binding"/>
    <property type="evidence" value="ECO:0007669"/>
    <property type="project" value="InterPro"/>
</dbReference>
<feature type="compositionally biased region" description="Basic and acidic residues" evidence="1">
    <location>
        <begin position="193"/>
        <end position="208"/>
    </location>
</feature>
<dbReference type="FunFam" id="2.60.40.790:FF:000012">
    <property type="entry name" value="SGT1 homolog, MIS12 kinetochore complex assembly cochaperone"/>
    <property type="match status" value="1"/>
</dbReference>
<dbReference type="Proteomes" id="UP000193411">
    <property type="component" value="Unassembled WGS sequence"/>
</dbReference>
<dbReference type="STRING" id="765915.A0A1Y2HHX9"/>
<dbReference type="OrthoDB" id="1898560at2759"/>
<accession>A0A1Y2HHX9</accession>
<dbReference type="SUPFAM" id="SSF49764">
    <property type="entry name" value="HSP20-like chaperones"/>
    <property type="match status" value="1"/>
</dbReference>
<dbReference type="CDD" id="cd06466">
    <property type="entry name" value="p23_CS_SGT1_like"/>
    <property type="match status" value="1"/>
</dbReference>
<dbReference type="InterPro" id="IPR007052">
    <property type="entry name" value="CS_dom"/>
</dbReference>
<feature type="domain" description="SGS" evidence="2">
    <location>
        <begin position="124"/>
        <end position="214"/>
    </location>
</feature>
<evidence type="ECO:0000256" key="1">
    <source>
        <dbReference type="SAM" id="MobiDB-lite"/>
    </source>
</evidence>
<evidence type="ECO:0000259" key="2">
    <source>
        <dbReference type="PROSITE" id="PS51048"/>
    </source>
</evidence>